<sequence length="958" mass="107196">MPADITTLSPVVSSVLSINIYPVYVMDRLPTSLKLAAPIPCFGGYIQGQKRFRQLVHEDMENGKHVAFLDPKIEQNNSPITRCMPKDGLSWKMNLSFTEYHVYAIIDKYCRGLDFRHVLVLVSLLREENPELSVLNNDILVSTLFSVSQKHIDVMRTKDQWMFTTMQTLCEGLKHNFLPCFYLPRQNLLDTYHISKTKQGRALEKLGHILTSIKCNPKAVYKFTGYTSLESRNGSGKPRIFRAKKNGSAHAKNDNENPSSDVADGQLGVNDIVRDSAKIWRSHNKSAAKDDVTEISRQSSKIPAQEQVFVRCRSGKMTTEDAKTYLSRREIPRLFESLMTGLMYHRPTDHIKYLIDCLQKVHDKGQENITWSSFVDIRRTKTPLPPISNGQVRPGSKGGSRPSSKTRAKEDKPAGTTTSPLPDIPRSSEKISLPDIPIVLVLGAPGSEKDKHVDELLKRYSGWKHLNMGSMIREEIARRGDAHAKWKLTRDLMSRGEAAPEDITIETLLSTLKSCSSAKGVVITGFPRSMKQSEEYSRAVSRVDCVFMIDCDEKAALDRLLLRGRNSNKPEDSMSAVTARLNYFKAHTLPAAKVYDDQGKLVVIDGDGGSDMVKYEFGKAFDNLFFTKYGTTELGLRPVASRESNLPDAASYKKAFEEDKTDSLAREDSSMGEGTAFILMVIQKYQVKFDADKPLFVGQVPEPPTDVVPDTGRKPGLPDSPIIFVAGFVHISIGDLLRQEISNKGTADEKWTMISSLVSKGEMAPEEETVELLKAQLIKHKDAKAFVVEGFPRDKGQVDAFNKQLDGDRDSDEMFYDISQMFDFAFFGKQAEAQSSSEERELTDEELKAALCIQAGYRGYVARQQYSSMREKEVKQDSESTEKKGMSEEEEAAIRIQAGFQGYKVRKEIEAKKQAKQESTVPVQEEVVEDTITAQGATSTGENTANPAHSKTLDESAQ</sequence>
<dbReference type="PRINTS" id="PR00094">
    <property type="entry name" value="ADENYLTKNASE"/>
</dbReference>
<accession>A0ABY7GE17</accession>
<dbReference type="CDD" id="cd23767">
    <property type="entry name" value="IQCD"/>
    <property type="match status" value="2"/>
</dbReference>
<dbReference type="Gene3D" id="3.40.50.300">
    <property type="entry name" value="P-loop containing nucleotide triphosphate hydrolases"/>
    <property type="match status" value="2"/>
</dbReference>
<keyword evidence="2" id="KW-0547">Nucleotide-binding</keyword>
<dbReference type="PROSITE" id="PS50096">
    <property type="entry name" value="IQ"/>
    <property type="match status" value="2"/>
</dbReference>
<keyword evidence="3" id="KW-0418">Kinase</keyword>
<evidence type="ECO:0000256" key="4">
    <source>
        <dbReference type="SAM" id="MobiDB-lite"/>
    </source>
</evidence>
<protein>
    <submittedName>
        <fullName evidence="5">KAD5-like protein</fullName>
    </submittedName>
</protein>
<dbReference type="CDD" id="cd22978">
    <property type="entry name" value="DD_AK5"/>
    <property type="match status" value="1"/>
</dbReference>
<feature type="compositionally biased region" description="Polar residues" evidence="4">
    <location>
        <begin position="932"/>
        <end position="949"/>
    </location>
</feature>
<evidence type="ECO:0000256" key="3">
    <source>
        <dbReference type="ARBA" id="ARBA00022777"/>
    </source>
</evidence>
<dbReference type="Gene3D" id="1.10.1410.40">
    <property type="match status" value="1"/>
</dbReference>
<feature type="region of interest" description="Disordered" evidence="4">
    <location>
        <begin position="380"/>
        <end position="429"/>
    </location>
</feature>
<dbReference type="InterPro" id="IPR027417">
    <property type="entry name" value="P-loop_NTPase"/>
</dbReference>
<feature type="region of interest" description="Disordered" evidence="4">
    <location>
        <begin position="911"/>
        <end position="958"/>
    </location>
</feature>
<dbReference type="CDD" id="cd01428">
    <property type="entry name" value="ADK"/>
    <property type="match status" value="1"/>
</dbReference>
<feature type="region of interest" description="Disordered" evidence="4">
    <location>
        <begin position="869"/>
        <end position="890"/>
    </location>
</feature>
<dbReference type="Pfam" id="PF00406">
    <property type="entry name" value="ADK"/>
    <property type="match status" value="2"/>
</dbReference>
<dbReference type="InterPro" id="IPR000850">
    <property type="entry name" value="Adenylat/UMP-CMP_kin"/>
</dbReference>
<dbReference type="SMART" id="SM00015">
    <property type="entry name" value="IQ"/>
    <property type="match status" value="2"/>
</dbReference>
<name>A0ABY7GE17_MYAAR</name>
<proteinExistence type="predicted"/>
<dbReference type="Pfam" id="PF00612">
    <property type="entry name" value="IQ"/>
    <property type="match status" value="2"/>
</dbReference>
<keyword evidence="1" id="KW-0808">Transferase</keyword>
<feature type="region of interest" description="Disordered" evidence="4">
    <location>
        <begin position="245"/>
        <end position="266"/>
    </location>
</feature>
<dbReference type="Gene3D" id="1.20.5.190">
    <property type="match status" value="1"/>
</dbReference>
<feature type="compositionally biased region" description="Basic and acidic residues" evidence="4">
    <location>
        <begin position="869"/>
        <end position="887"/>
    </location>
</feature>
<dbReference type="InterPro" id="IPR000048">
    <property type="entry name" value="IQ_motif_EF-hand-BS"/>
</dbReference>
<evidence type="ECO:0000313" key="5">
    <source>
        <dbReference type="EMBL" id="WAR31493.1"/>
    </source>
</evidence>
<dbReference type="EMBL" id="CP111028">
    <property type="protein sequence ID" value="WAR31493.1"/>
    <property type="molecule type" value="Genomic_DNA"/>
</dbReference>
<gene>
    <name evidence="5" type="ORF">MAR_034035</name>
</gene>
<dbReference type="Proteomes" id="UP001164746">
    <property type="component" value="Chromosome 17"/>
</dbReference>
<feature type="compositionally biased region" description="Low complexity" evidence="4">
    <location>
        <begin position="393"/>
        <end position="405"/>
    </location>
</feature>
<evidence type="ECO:0000256" key="1">
    <source>
        <dbReference type="ARBA" id="ARBA00022679"/>
    </source>
</evidence>
<dbReference type="SUPFAM" id="SSF47391">
    <property type="entry name" value="Dimerization-anchoring domain of cAMP-dependent PK regulatory subunit"/>
    <property type="match status" value="1"/>
</dbReference>
<evidence type="ECO:0000313" key="6">
    <source>
        <dbReference type="Proteomes" id="UP001164746"/>
    </source>
</evidence>
<evidence type="ECO:0000256" key="2">
    <source>
        <dbReference type="ARBA" id="ARBA00022741"/>
    </source>
</evidence>
<keyword evidence="6" id="KW-1185">Reference proteome</keyword>
<organism evidence="5 6">
    <name type="scientific">Mya arenaria</name>
    <name type="common">Soft-shell clam</name>
    <dbReference type="NCBI Taxonomy" id="6604"/>
    <lineage>
        <taxon>Eukaryota</taxon>
        <taxon>Metazoa</taxon>
        <taxon>Spiralia</taxon>
        <taxon>Lophotrochozoa</taxon>
        <taxon>Mollusca</taxon>
        <taxon>Bivalvia</taxon>
        <taxon>Autobranchia</taxon>
        <taxon>Heteroconchia</taxon>
        <taxon>Euheterodonta</taxon>
        <taxon>Imparidentia</taxon>
        <taxon>Neoheterodontei</taxon>
        <taxon>Myida</taxon>
        <taxon>Myoidea</taxon>
        <taxon>Myidae</taxon>
        <taxon>Mya</taxon>
    </lineage>
</organism>
<dbReference type="SUPFAM" id="SSF52540">
    <property type="entry name" value="P-loop containing nucleoside triphosphate hydrolases"/>
    <property type="match status" value="3"/>
</dbReference>
<reference evidence="5" key="1">
    <citation type="submission" date="2022-11" db="EMBL/GenBank/DDBJ databases">
        <title>Centuries of genome instability and evolution in soft-shell clam transmissible cancer (bioRxiv).</title>
        <authorList>
            <person name="Hart S.F.M."/>
            <person name="Yonemitsu M.A."/>
            <person name="Giersch R.M."/>
            <person name="Beal B.F."/>
            <person name="Arriagada G."/>
            <person name="Davis B.W."/>
            <person name="Ostrander E.A."/>
            <person name="Goff S.P."/>
            <person name="Metzger M.J."/>
        </authorList>
    </citation>
    <scope>NUCLEOTIDE SEQUENCE</scope>
    <source>
        <strain evidence="5">MELC-2E11</strain>
        <tissue evidence="5">Siphon/mantle</tissue>
    </source>
</reference>
<dbReference type="PANTHER" id="PTHR23359">
    <property type="entry name" value="NUCLEOTIDE KINASE"/>
    <property type="match status" value="1"/>
</dbReference>